<feature type="domain" description="CN hydrolase" evidence="1">
    <location>
        <begin position="1"/>
        <end position="124"/>
    </location>
</feature>
<dbReference type="AlphaFoldDB" id="X1E3G1"/>
<organism evidence="2">
    <name type="scientific">marine sediment metagenome</name>
    <dbReference type="NCBI Taxonomy" id="412755"/>
    <lineage>
        <taxon>unclassified sequences</taxon>
        <taxon>metagenomes</taxon>
        <taxon>ecological metagenomes</taxon>
    </lineage>
</organism>
<feature type="non-terminal residue" evidence="2">
    <location>
        <position position="1"/>
    </location>
</feature>
<dbReference type="EMBL" id="BART01026974">
    <property type="protein sequence ID" value="GAH03198.1"/>
    <property type="molecule type" value="Genomic_DNA"/>
</dbReference>
<sequence>TPGDTLEIFETEKANIGLAICYEMEFPEVARTLTLKGADIIFCPSYTIGEAGFWRVRHCCQARAIENQIYVLHSCFVGESPHKGMEGWGRSSILSPCEAPWNSNGVIAEAKTNDEEVITGLLDLNVLHKKRKRGAATTLKDRRPEIYEI</sequence>
<dbReference type="InterPro" id="IPR036526">
    <property type="entry name" value="C-N_Hydrolase_sf"/>
</dbReference>
<comment type="caution">
    <text evidence="2">The sequence shown here is derived from an EMBL/GenBank/DDBJ whole genome shotgun (WGS) entry which is preliminary data.</text>
</comment>
<proteinExistence type="predicted"/>
<dbReference type="SUPFAM" id="SSF56317">
    <property type="entry name" value="Carbon-nitrogen hydrolase"/>
    <property type="match status" value="1"/>
</dbReference>
<dbReference type="PANTHER" id="PTHR23088">
    <property type="entry name" value="NITRILASE-RELATED"/>
    <property type="match status" value="1"/>
</dbReference>
<protein>
    <recommendedName>
        <fullName evidence="1">CN hydrolase domain-containing protein</fullName>
    </recommendedName>
</protein>
<dbReference type="Pfam" id="PF00795">
    <property type="entry name" value="CN_hydrolase"/>
    <property type="match status" value="1"/>
</dbReference>
<name>X1E3G1_9ZZZZ</name>
<dbReference type="PROSITE" id="PS50263">
    <property type="entry name" value="CN_HYDROLASE"/>
    <property type="match status" value="1"/>
</dbReference>
<gene>
    <name evidence="2" type="ORF">S01H4_47943</name>
</gene>
<dbReference type="PANTHER" id="PTHR23088:SF50">
    <property type="entry name" value="HYDROLASE YHCX"/>
    <property type="match status" value="1"/>
</dbReference>
<evidence type="ECO:0000259" key="1">
    <source>
        <dbReference type="PROSITE" id="PS50263"/>
    </source>
</evidence>
<evidence type="ECO:0000313" key="2">
    <source>
        <dbReference type="EMBL" id="GAH03198.1"/>
    </source>
</evidence>
<dbReference type="InterPro" id="IPR003010">
    <property type="entry name" value="C-N_Hydrolase"/>
</dbReference>
<accession>X1E3G1</accession>
<dbReference type="Gene3D" id="3.60.110.10">
    <property type="entry name" value="Carbon-nitrogen hydrolase"/>
    <property type="match status" value="1"/>
</dbReference>
<reference evidence="2" key="1">
    <citation type="journal article" date="2014" name="Front. Microbiol.">
        <title>High frequency of phylogenetically diverse reductive dehalogenase-homologous genes in deep subseafloor sedimentary metagenomes.</title>
        <authorList>
            <person name="Kawai M."/>
            <person name="Futagami T."/>
            <person name="Toyoda A."/>
            <person name="Takaki Y."/>
            <person name="Nishi S."/>
            <person name="Hori S."/>
            <person name="Arai W."/>
            <person name="Tsubouchi T."/>
            <person name="Morono Y."/>
            <person name="Uchiyama I."/>
            <person name="Ito T."/>
            <person name="Fujiyama A."/>
            <person name="Inagaki F."/>
            <person name="Takami H."/>
        </authorList>
    </citation>
    <scope>NUCLEOTIDE SEQUENCE</scope>
    <source>
        <strain evidence="2">Expedition CK06-06</strain>
    </source>
</reference>